<evidence type="ECO:0000313" key="2">
    <source>
        <dbReference type="Proteomes" id="UP001164746"/>
    </source>
</evidence>
<dbReference type="EMBL" id="CP111025">
    <property type="protein sequence ID" value="WAR26116.1"/>
    <property type="molecule type" value="Genomic_DNA"/>
</dbReference>
<reference evidence="1" key="1">
    <citation type="submission" date="2022-11" db="EMBL/GenBank/DDBJ databases">
        <title>Centuries of genome instability and evolution in soft-shell clam transmissible cancer (bioRxiv).</title>
        <authorList>
            <person name="Hart S.F.M."/>
            <person name="Yonemitsu M.A."/>
            <person name="Giersch R.M."/>
            <person name="Beal B.F."/>
            <person name="Arriagada G."/>
            <person name="Davis B.W."/>
            <person name="Ostrander E.A."/>
            <person name="Goff S.P."/>
            <person name="Metzger M.J."/>
        </authorList>
    </citation>
    <scope>NUCLEOTIDE SEQUENCE</scope>
    <source>
        <strain evidence="1">MELC-2E11</strain>
        <tissue evidence="1">Siphon/mantle</tissue>
    </source>
</reference>
<accession>A0ABY7FZ66</accession>
<gene>
    <name evidence="1" type="ORF">MAR_011820</name>
</gene>
<evidence type="ECO:0000313" key="1">
    <source>
        <dbReference type="EMBL" id="WAR26116.1"/>
    </source>
</evidence>
<dbReference type="Proteomes" id="UP001164746">
    <property type="component" value="Chromosome 14"/>
</dbReference>
<name>A0ABY7FZ66_MYAAR</name>
<proteinExistence type="predicted"/>
<sequence>MHNKLEWESLDSRLTKIQLTMISIASTCTRSQHFLELKILSSRTKNCKYSFFPRYIGTWNFTIITAEAPDLVHLNRSLDGLRNQR</sequence>
<keyword evidence="2" id="KW-1185">Reference proteome</keyword>
<organism evidence="1 2">
    <name type="scientific">Mya arenaria</name>
    <name type="common">Soft-shell clam</name>
    <dbReference type="NCBI Taxonomy" id="6604"/>
    <lineage>
        <taxon>Eukaryota</taxon>
        <taxon>Metazoa</taxon>
        <taxon>Spiralia</taxon>
        <taxon>Lophotrochozoa</taxon>
        <taxon>Mollusca</taxon>
        <taxon>Bivalvia</taxon>
        <taxon>Autobranchia</taxon>
        <taxon>Heteroconchia</taxon>
        <taxon>Euheterodonta</taxon>
        <taxon>Imparidentia</taxon>
        <taxon>Neoheterodontei</taxon>
        <taxon>Myida</taxon>
        <taxon>Myoidea</taxon>
        <taxon>Myidae</taxon>
        <taxon>Mya</taxon>
    </lineage>
</organism>
<protein>
    <submittedName>
        <fullName evidence="1">Uncharacterized protein</fullName>
    </submittedName>
</protein>